<protein>
    <submittedName>
        <fullName evidence="2">Uncharacterized protein</fullName>
    </submittedName>
</protein>
<keyword evidence="1" id="KW-1133">Transmembrane helix</keyword>
<evidence type="ECO:0000256" key="1">
    <source>
        <dbReference type="SAM" id="Phobius"/>
    </source>
</evidence>
<organism evidence="2">
    <name type="scientific">bioreactor metagenome</name>
    <dbReference type="NCBI Taxonomy" id="1076179"/>
    <lineage>
        <taxon>unclassified sequences</taxon>
        <taxon>metagenomes</taxon>
        <taxon>ecological metagenomes</taxon>
    </lineage>
</organism>
<keyword evidence="1" id="KW-0812">Transmembrane</keyword>
<comment type="caution">
    <text evidence="2">The sequence shown here is derived from an EMBL/GenBank/DDBJ whole genome shotgun (WGS) entry which is preliminary data.</text>
</comment>
<feature type="transmembrane region" description="Helical" evidence="1">
    <location>
        <begin position="24"/>
        <end position="41"/>
    </location>
</feature>
<accession>A0A644X2S2</accession>
<dbReference type="AlphaFoldDB" id="A0A644X2S2"/>
<gene>
    <name evidence="2" type="ORF">SDC9_54907</name>
</gene>
<sequence length="71" mass="8224">MIDYIIAYLSSSPLPIKIKIKDMAFAYVFYSGLGEIIFGSGDYTFSVLFIPNDMILFQLLNIFIRYFLTLH</sequence>
<keyword evidence="1" id="KW-0472">Membrane</keyword>
<reference evidence="2" key="1">
    <citation type="submission" date="2019-08" db="EMBL/GenBank/DDBJ databases">
        <authorList>
            <person name="Kucharzyk K."/>
            <person name="Murdoch R.W."/>
            <person name="Higgins S."/>
            <person name="Loffler F."/>
        </authorList>
    </citation>
    <scope>NUCLEOTIDE SEQUENCE</scope>
</reference>
<name>A0A644X2S2_9ZZZZ</name>
<evidence type="ECO:0000313" key="2">
    <source>
        <dbReference type="EMBL" id="MPM08593.1"/>
    </source>
</evidence>
<proteinExistence type="predicted"/>
<dbReference type="EMBL" id="VSSQ01001467">
    <property type="protein sequence ID" value="MPM08593.1"/>
    <property type="molecule type" value="Genomic_DNA"/>
</dbReference>